<dbReference type="STRING" id="1299270.R9ACL6"/>
<dbReference type="KEGG" id="wic:J056_001424"/>
<dbReference type="HOGENOM" id="CLU_1278496_0_0_1"/>
<name>R9ACL6_WALI9</name>
<dbReference type="PANTHER" id="PTHR12300:SF177">
    <property type="entry name" value="PROTEIN YOP1"/>
    <property type="match status" value="1"/>
</dbReference>
<dbReference type="EMBL" id="KE007238">
    <property type="protein sequence ID" value="EOQ99882.1"/>
    <property type="molecule type" value="Genomic_DNA"/>
</dbReference>
<sequence length="216" mass="25033">MILTLLNVLVTFLIPIYKSYKCLNVGNAERQAYWLMYWVIIGCVSCVEGLLRWIPLYRYIKIAFVIYLELQGSEVVYDSLVKEVLQRHETEIEDGLRGLKRGVYDLGVNYVKRIYSAISQQQQEYIPLDDEQEREQNQEQSSNIAQLISSYTPTVITNQLSNQLTRRGAKTDDQQKQPTQQTQPTAQTQPKPKTNKNKQQPQDTSKDASSWLFGYL</sequence>
<reference evidence="4" key="1">
    <citation type="journal article" date="2013" name="BMC Genomics">
        <title>Genome and transcriptome sequencing of the halophilic fungus Wallemia ichthyophaga: haloadaptations present and absent.</title>
        <authorList>
            <person name="Zajc J."/>
            <person name="Liu Y."/>
            <person name="Dai W."/>
            <person name="Yang Z."/>
            <person name="Hu J."/>
            <person name="Gostincar C."/>
            <person name="Gunde-Cimerman N."/>
        </authorList>
    </citation>
    <scope>NUCLEOTIDE SEQUENCE [LARGE SCALE GENOMIC DNA]</scope>
    <source>
        <strain evidence="4">EXF-994 / CBS 113033</strain>
    </source>
</reference>
<comment type="caution">
    <text evidence="1">Lacks conserved residue(s) required for the propagation of feature annotation.</text>
</comment>
<feature type="compositionally biased region" description="Low complexity" evidence="2">
    <location>
        <begin position="176"/>
        <end position="202"/>
    </location>
</feature>
<gene>
    <name evidence="3" type="ORF">J056_001424</name>
</gene>
<dbReference type="AlphaFoldDB" id="R9ACL6"/>
<dbReference type="eggNOG" id="KOG1726">
    <property type="taxonomic scope" value="Eukaryota"/>
</dbReference>
<dbReference type="PANTHER" id="PTHR12300">
    <property type="entry name" value="HVA22-LIKE PROTEINS"/>
    <property type="match status" value="1"/>
</dbReference>
<organism evidence="3 4">
    <name type="scientific">Wallemia ichthyophaga (strain EXF-994 / CBS 113033)</name>
    <dbReference type="NCBI Taxonomy" id="1299270"/>
    <lineage>
        <taxon>Eukaryota</taxon>
        <taxon>Fungi</taxon>
        <taxon>Dikarya</taxon>
        <taxon>Basidiomycota</taxon>
        <taxon>Wallemiomycotina</taxon>
        <taxon>Wallemiomycetes</taxon>
        <taxon>Wallemiales</taxon>
        <taxon>Wallemiaceae</taxon>
        <taxon>Wallemia</taxon>
    </lineage>
</organism>
<comment type="similarity">
    <text evidence="1">Belongs to the DP1 family.</text>
</comment>
<proteinExistence type="inferred from homology"/>
<dbReference type="GO" id="GO:0016020">
    <property type="term" value="C:membrane"/>
    <property type="evidence" value="ECO:0007669"/>
    <property type="project" value="UniProtKB-SubCell"/>
</dbReference>
<dbReference type="Pfam" id="PF03134">
    <property type="entry name" value="TB2_DP1_HVA22"/>
    <property type="match status" value="1"/>
</dbReference>
<dbReference type="OrthoDB" id="434647at2759"/>
<evidence type="ECO:0000313" key="3">
    <source>
        <dbReference type="EMBL" id="EOQ99882.1"/>
    </source>
</evidence>
<evidence type="ECO:0000256" key="2">
    <source>
        <dbReference type="SAM" id="MobiDB-lite"/>
    </source>
</evidence>
<comment type="subcellular location">
    <subcellularLocation>
        <location evidence="1">Membrane</location>
        <topology evidence="1">Multi-pass membrane protein</topology>
    </subcellularLocation>
</comment>
<dbReference type="GeneID" id="20374376"/>
<protein>
    <recommendedName>
        <fullName evidence="1">Protein YOP1</fullName>
    </recommendedName>
</protein>
<dbReference type="RefSeq" id="XP_009269327.1">
    <property type="nucleotide sequence ID" value="XM_009271052.1"/>
</dbReference>
<evidence type="ECO:0000313" key="4">
    <source>
        <dbReference type="Proteomes" id="UP000014064"/>
    </source>
</evidence>
<keyword evidence="4" id="KW-1185">Reference proteome</keyword>
<feature type="region of interest" description="Disordered" evidence="2">
    <location>
        <begin position="164"/>
        <end position="216"/>
    </location>
</feature>
<keyword evidence="1" id="KW-0472">Membrane</keyword>
<evidence type="ECO:0000256" key="1">
    <source>
        <dbReference type="RuleBase" id="RU362006"/>
    </source>
</evidence>
<dbReference type="Proteomes" id="UP000014064">
    <property type="component" value="Unassembled WGS sequence"/>
</dbReference>
<feature type="transmembrane region" description="Helical" evidence="1">
    <location>
        <begin position="34"/>
        <end position="54"/>
    </location>
</feature>
<accession>R9ACL6</accession>
<keyword evidence="1" id="KW-0812">Transmembrane</keyword>
<dbReference type="InterPro" id="IPR004345">
    <property type="entry name" value="TB2_DP1_HVA22"/>
</dbReference>
<keyword evidence="1" id="KW-1133">Transmembrane helix</keyword>